<comment type="catalytic activity">
    <reaction evidence="8">
        <text>(1S,2R)-1-C-(indol-3-yl)glycerol 3-phosphate + L-serine = D-glyceraldehyde 3-phosphate + L-tryptophan + H2O</text>
        <dbReference type="Rhea" id="RHEA:10532"/>
        <dbReference type="ChEBI" id="CHEBI:15377"/>
        <dbReference type="ChEBI" id="CHEBI:33384"/>
        <dbReference type="ChEBI" id="CHEBI:57912"/>
        <dbReference type="ChEBI" id="CHEBI:58866"/>
        <dbReference type="ChEBI" id="CHEBI:59776"/>
        <dbReference type="EC" id="4.2.1.20"/>
    </reaction>
</comment>
<dbReference type="Gene3D" id="3.20.20.70">
    <property type="entry name" value="Aldolase class I"/>
    <property type="match status" value="1"/>
</dbReference>
<dbReference type="GO" id="GO:0005829">
    <property type="term" value="C:cytosol"/>
    <property type="evidence" value="ECO:0007669"/>
    <property type="project" value="TreeGrafter"/>
</dbReference>
<comment type="caution">
    <text evidence="10">The sequence shown here is derived from an EMBL/GenBank/DDBJ whole genome shotgun (WGS) entry which is preliminary data.</text>
</comment>
<comment type="pathway">
    <text evidence="1">Amino-acid biosynthesis; L-tryptophan biosynthesis; L-tryptophan from chorismate: step 5/5.</text>
</comment>
<evidence type="ECO:0000256" key="5">
    <source>
        <dbReference type="ARBA" id="ARBA00022822"/>
    </source>
</evidence>
<dbReference type="AlphaFoldDB" id="A0A8S0SXZ4"/>
<evidence type="ECO:0000256" key="8">
    <source>
        <dbReference type="ARBA" id="ARBA00049047"/>
    </source>
</evidence>
<gene>
    <name evidence="10" type="ORF">OLEA9_A054472</name>
</gene>
<evidence type="ECO:0000256" key="6">
    <source>
        <dbReference type="ARBA" id="ARBA00023141"/>
    </source>
</evidence>
<evidence type="ECO:0000256" key="4">
    <source>
        <dbReference type="ARBA" id="ARBA00022605"/>
    </source>
</evidence>
<dbReference type="EMBL" id="CACTIH010005563">
    <property type="protein sequence ID" value="CAA2997673.1"/>
    <property type="molecule type" value="Genomic_DNA"/>
</dbReference>
<dbReference type="PANTHER" id="PTHR43406">
    <property type="entry name" value="TRYPTOPHAN SYNTHASE, ALPHA CHAIN"/>
    <property type="match status" value="1"/>
</dbReference>
<keyword evidence="5" id="KW-0822">Tryptophan biosynthesis</keyword>
<dbReference type="InterPro" id="IPR013785">
    <property type="entry name" value="Aldolase_TIM"/>
</dbReference>
<keyword evidence="7" id="KW-0456">Lyase</keyword>
<organism evidence="10 11">
    <name type="scientific">Olea europaea subsp. europaea</name>
    <dbReference type="NCBI Taxonomy" id="158383"/>
    <lineage>
        <taxon>Eukaryota</taxon>
        <taxon>Viridiplantae</taxon>
        <taxon>Streptophyta</taxon>
        <taxon>Embryophyta</taxon>
        <taxon>Tracheophyta</taxon>
        <taxon>Spermatophyta</taxon>
        <taxon>Magnoliopsida</taxon>
        <taxon>eudicotyledons</taxon>
        <taxon>Gunneridae</taxon>
        <taxon>Pentapetalae</taxon>
        <taxon>asterids</taxon>
        <taxon>lamiids</taxon>
        <taxon>Lamiales</taxon>
        <taxon>Oleaceae</taxon>
        <taxon>Oleeae</taxon>
        <taxon>Olea</taxon>
    </lineage>
</organism>
<protein>
    <recommendedName>
        <fullName evidence="3">tryptophan synthase</fullName>
        <ecNumber evidence="3">4.2.1.20</ecNumber>
    </recommendedName>
</protein>
<dbReference type="GO" id="GO:0004834">
    <property type="term" value="F:tryptophan synthase activity"/>
    <property type="evidence" value="ECO:0007669"/>
    <property type="project" value="UniProtKB-EC"/>
</dbReference>
<dbReference type="EC" id="4.2.1.20" evidence="3"/>
<keyword evidence="6" id="KW-0057">Aromatic amino acid biosynthesis</keyword>
<evidence type="ECO:0000313" key="11">
    <source>
        <dbReference type="Proteomes" id="UP000594638"/>
    </source>
</evidence>
<dbReference type="OrthoDB" id="10050244at2759"/>
<dbReference type="Gramene" id="OE9A054472T1">
    <property type="protein sequence ID" value="OE9A054472C1"/>
    <property type="gene ID" value="OE9A054472"/>
</dbReference>
<dbReference type="InterPro" id="IPR002028">
    <property type="entry name" value="Trp_synthase_suA"/>
</dbReference>
<dbReference type="PANTHER" id="PTHR43406:SF1">
    <property type="entry name" value="TRYPTOPHAN SYNTHASE ALPHA CHAIN, CHLOROPLASTIC"/>
    <property type="match status" value="1"/>
</dbReference>
<reference evidence="10 11" key="1">
    <citation type="submission" date="2019-12" db="EMBL/GenBank/DDBJ databases">
        <authorList>
            <person name="Alioto T."/>
            <person name="Alioto T."/>
            <person name="Gomez Garrido J."/>
        </authorList>
    </citation>
    <scope>NUCLEOTIDE SEQUENCE [LARGE SCALE GENOMIC DNA]</scope>
</reference>
<evidence type="ECO:0000256" key="9">
    <source>
        <dbReference type="SAM" id="MobiDB-lite"/>
    </source>
</evidence>
<dbReference type="SUPFAM" id="SSF51366">
    <property type="entry name" value="Ribulose-phoshate binding barrel"/>
    <property type="match status" value="1"/>
</dbReference>
<feature type="region of interest" description="Disordered" evidence="9">
    <location>
        <begin position="1"/>
        <end position="26"/>
    </location>
</feature>
<keyword evidence="4" id="KW-0028">Amino-acid biosynthesis</keyword>
<evidence type="ECO:0000256" key="3">
    <source>
        <dbReference type="ARBA" id="ARBA00012043"/>
    </source>
</evidence>
<dbReference type="GO" id="GO:0009507">
    <property type="term" value="C:chloroplast"/>
    <property type="evidence" value="ECO:0007669"/>
    <property type="project" value="TreeGrafter"/>
</dbReference>
<accession>A0A8S0SXZ4</accession>
<name>A0A8S0SXZ4_OLEEU</name>
<sequence>MIEDVTPSIGRVGAPVPESRDRSRAPTATLSTVPIVGFPETFSKLKQQGNVAFIPYITAGDPDLSTIAQALKAAATRSLARGTNFDKIIAMFKDTSAIFKLCYK</sequence>
<dbReference type="Proteomes" id="UP000594638">
    <property type="component" value="Unassembled WGS sequence"/>
</dbReference>
<evidence type="ECO:0000256" key="2">
    <source>
        <dbReference type="ARBA" id="ARBA00011270"/>
    </source>
</evidence>
<proteinExistence type="predicted"/>
<evidence type="ECO:0000256" key="7">
    <source>
        <dbReference type="ARBA" id="ARBA00023239"/>
    </source>
</evidence>
<keyword evidence="11" id="KW-1185">Reference proteome</keyword>
<evidence type="ECO:0000313" key="10">
    <source>
        <dbReference type="EMBL" id="CAA2997673.1"/>
    </source>
</evidence>
<dbReference type="InterPro" id="IPR011060">
    <property type="entry name" value="RibuloseP-bd_barrel"/>
</dbReference>
<comment type="subunit">
    <text evidence="2">Tetramer of two alpha and two beta chains.</text>
</comment>
<evidence type="ECO:0000256" key="1">
    <source>
        <dbReference type="ARBA" id="ARBA00004733"/>
    </source>
</evidence>